<proteinExistence type="predicted"/>
<dbReference type="EMBL" id="JAYMRP010000046">
    <property type="protein sequence ID" value="MFB8777526.1"/>
    <property type="molecule type" value="Genomic_DNA"/>
</dbReference>
<protein>
    <submittedName>
        <fullName evidence="1">Uncharacterized protein</fullName>
    </submittedName>
</protein>
<gene>
    <name evidence="1" type="ORF">VSS16_33240</name>
</gene>
<dbReference type="RefSeq" id="WP_376735980.1">
    <property type="nucleotide sequence ID" value="NZ_JAYMRP010000046.1"/>
</dbReference>
<name>A0ABV5EL62_9ACTN</name>
<keyword evidence="2" id="KW-1185">Reference proteome</keyword>
<organism evidence="1 2">
    <name type="scientific">Streptomyces broussonetiae</name>
    <dbReference type="NCBI Taxonomy" id="2686304"/>
    <lineage>
        <taxon>Bacteria</taxon>
        <taxon>Bacillati</taxon>
        <taxon>Actinomycetota</taxon>
        <taxon>Actinomycetes</taxon>
        <taxon>Kitasatosporales</taxon>
        <taxon>Streptomycetaceae</taxon>
        <taxon>Streptomyces</taxon>
    </lineage>
</organism>
<reference evidence="1 2" key="1">
    <citation type="submission" date="2024-01" db="EMBL/GenBank/DDBJ databases">
        <title>Genome mining of biosynthetic gene clusters to explore secondary metabolites of Streptomyces sp.</title>
        <authorList>
            <person name="Baig A."/>
            <person name="Ajitkumar Shintre N."/>
            <person name="Kumar H."/>
            <person name="Anbarasu A."/>
            <person name="Ramaiah S."/>
        </authorList>
    </citation>
    <scope>NUCLEOTIDE SEQUENCE [LARGE SCALE GENOMIC DNA]</scope>
    <source>
        <strain evidence="1 2">A57</strain>
    </source>
</reference>
<evidence type="ECO:0000313" key="1">
    <source>
        <dbReference type="EMBL" id="MFB8777526.1"/>
    </source>
</evidence>
<comment type="caution">
    <text evidence="1">The sequence shown here is derived from an EMBL/GenBank/DDBJ whole genome shotgun (WGS) entry which is preliminary data.</text>
</comment>
<sequence length="312" mass="32964">MAAHLWWNTNLLGRDDVCDGLVSAESAEGVFSQAGRVSDRDGLDEQADDRLAFACVVETSSFLPGADDEYLRIVGTRERGDFPFTDGGRWPSPVRMSFFSGGATGAIGANHSWVLLPDACTTAKGPAIIEGYVPEGSDPVRVARLLTGIADRAAERADCAGERPLTAPDALAAVPEPRPVEGGAVCGLAGLDFPGPEGSSGVRETVQDRAEAVWSCEVERYATYVVTQEPRIVAGIRSSPGYERQPAVAGHQVSGFDARHVVADCAGTPTYFALEVGHDYLTALEGSDAPRTEDLFENFVDVAGARFGCTAP</sequence>
<accession>A0ABV5EL62</accession>
<evidence type="ECO:0000313" key="2">
    <source>
        <dbReference type="Proteomes" id="UP001585080"/>
    </source>
</evidence>
<dbReference type="Proteomes" id="UP001585080">
    <property type="component" value="Unassembled WGS sequence"/>
</dbReference>